<protein>
    <submittedName>
        <fullName evidence="2">Uncharacterized protein</fullName>
    </submittedName>
</protein>
<comment type="caution">
    <text evidence="2">The sequence shown here is derived from an EMBL/GenBank/DDBJ whole genome shotgun (WGS) entry which is preliminary data.</text>
</comment>
<dbReference type="EMBL" id="BMAT01009192">
    <property type="protein sequence ID" value="GFS01003.1"/>
    <property type="molecule type" value="Genomic_DNA"/>
</dbReference>
<evidence type="ECO:0000256" key="1">
    <source>
        <dbReference type="SAM" id="MobiDB-lite"/>
    </source>
</evidence>
<reference evidence="2 3" key="1">
    <citation type="journal article" date="2021" name="Elife">
        <title>Chloroplast acquisition without the gene transfer in kleptoplastic sea slugs, Plakobranchus ocellatus.</title>
        <authorList>
            <person name="Maeda T."/>
            <person name="Takahashi S."/>
            <person name="Yoshida T."/>
            <person name="Shimamura S."/>
            <person name="Takaki Y."/>
            <person name="Nagai Y."/>
            <person name="Toyoda A."/>
            <person name="Suzuki Y."/>
            <person name="Arimoto A."/>
            <person name="Ishii H."/>
            <person name="Satoh N."/>
            <person name="Nishiyama T."/>
            <person name="Hasebe M."/>
            <person name="Maruyama T."/>
            <person name="Minagawa J."/>
            <person name="Obokata J."/>
            <person name="Shigenobu S."/>
        </authorList>
    </citation>
    <scope>NUCLEOTIDE SEQUENCE [LARGE SCALE GENOMIC DNA]</scope>
</reference>
<organism evidence="2 3">
    <name type="scientific">Elysia marginata</name>
    <dbReference type="NCBI Taxonomy" id="1093978"/>
    <lineage>
        <taxon>Eukaryota</taxon>
        <taxon>Metazoa</taxon>
        <taxon>Spiralia</taxon>
        <taxon>Lophotrochozoa</taxon>
        <taxon>Mollusca</taxon>
        <taxon>Gastropoda</taxon>
        <taxon>Heterobranchia</taxon>
        <taxon>Euthyneura</taxon>
        <taxon>Panpulmonata</taxon>
        <taxon>Sacoglossa</taxon>
        <taxon>Placobranchoidea</taxon>
        <taxon>Plakobranchidae</taxon>
        <taxon>Elysia</taxon>
    </lineage>
</organism>
<proteinExistence type="predicted"/>
<dbReference type="Proteomes" id="UP000762676">
    <property type="component" value="Unassembled WGS sequence"/>
</dbReference>
<evidence type="ECO:0000313" key="3">
    <source>
        <dbReference type="Proteomes" id="UP000762676"/>
    </source>
</evidence>
<name>A0AAV4HSB1_9GAST</name>
<sequence length="110" mass="12251">MKASESGCRTEAKSPPAWPAYLLHHDPIERLLPHQLSLESPLSQSASSYPAAQRETSSSPAARPHRDQQDTPKTLAEPLHFRRTQQWLLNSSLSIVSTLASPACYHRHSD</sequence>
<accession>A0AAV4HSB1</accession>
<feature type="compositionally biased region" description="Low complexity" evidence="1">
    <location>
        <begin position="34"/>
        <end position="53"/>
    </location>
</feature>
<gene>
    <name evidence="2" type="ORF">ElyMa_004570900</name>
</gene>
<feature type="region of interest" description="Disordered" evidence="1">
    <location>
        <begin position="34"/>
        <end position="79"/>
    </location>
</feature>
<evidence type="ECO:0000313" key="2">
    <source>
        <dbReference type="EMBL" id="GFS01003.1"/>
    </source>
</evidence>
<dbReference type="AlphaFoldDB" id="A0AAV4HSB1"/>
<keyword evidence="3" id="KW-1185">Reference proteome</keyword>